<sequence length="470" mass="52675">MTLASLYLLVAVCFFPHQCKGRSFYSRRTFRIGGFNQNGFPIPTPTSGNIQNGQRFSNWNGQISNENLGNIPTGTVVLTSRTTNMGGPGKSTTITRTITPGKTSVVRKIQNIPHSRFTSQRRITHTGSNNNKHIPGSKTFQKKWWSQTVNSSRKGLNSQSSIQKSNNPVWSKTIQIPSSNSKNVDMSSIFNQMFSGNVGNNSSSDFPFPKDFLSNLPPGAHVKISSSSSSRVIPKGRVIQSIRPGVGKQFTKVVSTNGNRGIKYDEANNQPTKQRVLPQPSASIKRGVKCDKKLCEHEKYNLLENHNKVRRSVRPSASNMKKLIWDVDLERRAQKYAKKCIWTHDKKRSKNAPYRYVGQNMHARRGARDILAATRSWEKEQDHYNIYTNNCVPGEMCGHYTQMVWADTETVGCAMWKCPYIHNLGWRDAYIVVCDYGPGGNIGGEKPYRIGQKCAECSKNNPSCDNGLCV</sequence>
<dbReference type="Proteomes" id="UP000596742">
    <property type="component" value="Unassembled WGS sequence"/>
</dbReference>
<dbReference type="OrthoDB" id="43654at2759"/>
<dbReference type="InterPro" id="IPR018244">
    <property type="entry name" value="Allrgn_V5/Tpx1_CS"/>
</dbReference>
<reference evidence="3" key="1">
    <citation type="submission" date="2018-11" db="EMBL/GenBank/DDBJ databases">
        <authorList>
            <person name="Alioto T."/>
            <person name="Alioto T."/>
        </authorList>
    </citation>
    <scope>NUCLEOTIDE SEQUENCE</scope>
</reference>
<dbReference type="InterPro" id="IPR035940">
    <property type="entry name" value="CAP_sf"/>
</dbReference>
<dbReference type="PANTHER" id="PTHR10334">
    <property type="entry name" value="CYSTEINE-RICH SECRETORY PROTEIN-RELATED"/>
    <property type="match status" value="1"/>
</dbReference>
<dbReference type="Pfam" id="PF00188">
    <property type="entry name" value="CAP"/>
    <property type="match status" value="1"/>
</dbReference>
<evidence type="ECO:0000313" key="4">
    <source>
        <dbReference type="Proteomes" id="UP000596742"/>
    </source>
</evidence>
<dbReference type="PROSITE" id="PS01009">
    <property type="entry name" value="CRISP_1"/>
    <property type="match status" value="1"/>
</dbReference>
<dbReference type="PRINTS" id="PR00837">
    <property type="entry name" value="V5TPXLIKE"/>
</dbReference>
<dbReference type="EMBL" id="UYJE01000722">
    <property type="protein sequence ID" value="VDH95756.1"/>
    <property type="molecule type" value="Genomic_DNA"/>
</dbReference>
<dbReference type="Gene3D" id="3.40.33.10">
    <property type="entry name" value="CAP"/>
    <property type="match status" value="1"/>
</dbReference>
<evidence type="ECO:0000313" key="3">
    <source>
        <dbReference type="EMBL" id="VDH95756.1"/>
    </source>
</evidence>
<feature type="signal peptide" evidence="1">
    <location>
        <begin position="1"/>
        <end position="21"/>
    </location>
</feature>
<keyword evidence="4" id="KW-1185">Reference proteome</keyword>
<feature type="domain" description="SCP" evidence="2">
    <location>
        <begin position="297"/>
        <end position="444"/>
    </location>
</feature>
<dbReference type="InterPro" id="IPR014044">
    <property type="entry name" value="CAP_dom"/>
</dbReference>
<evidence type="ECO:0000256" key="1">
    <source>
        <dbReference type="SAM" id="SignalP"/>
    </source>
</evidence>
<gene>
    <name evidence="3" type="ORF">MGAL_10B032036</name>
</gene>
<name>A0A8B6BVS3_MYTGA</name>
<organism evidence="3 4">
    <name type="scientific">Mytilus galloprovincialis</name>
    <name type="common">Mediterranean mussel</name>
    <dbReference type="NCBI Taxonomy" id="29158"/>
    <lineage>
        <taxon>Eukaryota</taxon>
        <taxon>Metazoa</taxon>
        <taxon>Spiralia</taxon>
        <taxon>Lophotrochozoa</taxon>
        <taxon>Mollusca</taxon>
        <taxon>Bivalvia</taxon>
        <taxon>Autobranchia</taxon>
        <taxon>Pteriomorphia</taxon>
        <taxon>Mytilida</taxon>
        <taxon>Mytiloidea</taxon>
        <taxon>Mytilidae</taxon>
        <taxon>Mytilinae</taxon>
        <taxon>Mytilus</taxon>
    </lineage>
</organism>
<dbReference type="GO" id="GO:0005576">
    <property type="term" value="C:extracellular region"/>
    <property type="evidence" value="ECO:0007669"/>
    <property type="project" value="InterPro"/>
</dbReference>
<dbReference type="InterPro" id="IPR001283">
    <property type="entry name" value="CRISP-related"/>
</dbReference>
<dbReference type="AlphaFoldDB" id="A0A8B6BVS3"/>
<protein>
    <submittedName>
        <fullName evidence="3">Peptidase inhibitor 16</fullName>
    </submittedName>
</protein>
<evidence type="ECO:0000259" key="2">
    <source>
        <dbReference type="SMART" id="SM00198"/>
    </source>
</evidence>
<accession>A0A8B6BVS3</accession>
<dbReference type="SMART" id="SM00198">
    <property type="entry name" value="SCP"/>
    <property type="match status" value="1"/>
</dbReference>
<dbReference type="SUPFAM" id="SSF55797">
    <property type="entry name" value="PR-1-like"/>
    <property type="match status" value="1"/>
</dbReference>
<keyword evidence="1" id="KW-0732">Signal</keyword>
<feature type="chain" id="PRO_5032363003" evidence="1">
    <location>
        <begin position="22"/>
        <end position="470"/>
    </location>
</feature>
<comment type="caution">
    <text evidence="3">The sequence shown here is derived from an EMBL/GenBank/DDBJ whole genome shotgun (WGS) entry which is preliminary data.</text>
</comment>
<proteinExistence type="predicted"/>